<evidence type="ECO:0000313" key="2">
    <source>
        <dbReference type="Proteomes" id="UP000717696"/>
    </source>
</evidence>
<dbReference type="OrthoDB" id="5225894at2759"/>
<comment type="caution">
    <text evidence="1">The sequence shown here is derived from an EMBL/GenBank/DDBJ whole genome shotgun (WGS) entry which is preliminary data.</text>
</comment>
<dbReference type="PANTHER" id="PTHR46082">
    <property type="entry name" value="ATP/GTP-BINDING PROTEIN-RELATED"/>
    <property type="match status" value="1"/>
</dbReference>
<dbReference type="PANTHER" id="PTHR46082:SF11">
    <property type="entry name" value="AAA+ ATPASE DOMAIN-CONTAINING PROTEIN-RELATED"/>
    <property type="match status" value="1"/>
</dbReference>
<dbReference type="AlphaFoldDB" id="A0A9P9EX79"/>
<gene>
    <name evidence="1" type="ORF">B0J13DRAFT_473806</name>
</gene>
<sequence length="102" mass="11181">MLISMANIASTYRNQGRWKEAEEIFVRAIGMRKTVLGGEHPDTLSSMNHLAITQKDQGRSRDALALMRNCVALQERVLGIDHPDAASSAAALANWEEASDLS</sequence>
<evidence type="ECO:0008006" key="3">
    <source>
        <dbReference type="Google" id="ProtNLM"/>
    </source>
</evidence>
<protein>
    <recommendedName>
        <fullName evidence="3">Kinesin light chain</fullName>
    </recommendedName>
</protein>
<dbReference type="InterPro" id="IPR053137">
    <property type="entry name" value="NLR-like"/>
</dbReference>
<dbReference type="SUPFAM" id="SSF48452">
    <property type="entry name" value="TPR-like"/>
    <property type="match status" value="1"/>
</dbReference>
<keyword evidence="2" id="KW-1185">Reference proteome</keyword>
<dbReference type="Pfam" id="PF13424">
    <property type="entry name" value="TPR_12"/>
    <property type="match status" value="1"/>
</dbReference>
<dbReference type="Gene3D" id="1.25.40.10">
    <property type="entry name" value="Tetratricopeptide repeat domain"/>
    <property type="match status" value="1"/>
</dbReference>
<name>A0A9P9EX79_9HYPO</name>
<evidence type="ECO:0000313" key="1">
    <source>
        <dbReference type="EMBL" id="KAH7146949.1"/>
    </source>
</evidence>
<accession>A0A9P9EX79</accession>
<dbReference type="EMBL" id="JAGMUU010000008">
    <property type="protein sequence ID" value="KAH7146949.1"/>
    <property type="molecule type" value="Genomic_DNA"/>
</dbReference>
<organism evidence="1 2">
    <name type="scientific">Dactylonectria estremocensis</name>
    <dbReference type="NCBI Taxonomy" id="1079267"/>
    <lineage>
        <taxon>Eukaryota</taxon>
        <taxon>Fungi</taxon>
        <taxon>Dikarya</taxon>
        <taxon>Ascomycota</taxon>
        <taxon>Pezizomycotina</taxon>
        <taxon>Sordariomycetes</taxon>
        <taxon>Hypocreomycetidae</taxon>
        <taxon>Hypocreales</taxon>
        <taxon>Nectriaceae</taxon>
        <taxon>Dactylonectria</taxon>
    </lineage>
</organism>
<proteinExistence type="predicted"/>
<reference evidence="1" key="1">
    <citation type="journal article" date="2021" name="Nat. Commun.">
        <title>Genetic determinants of endophytism in the Arabidopsis root mycobiome.</title>
        <authorList>
            <person name="Mesny F."/>
            <person name="Miyauchi S."/>
            <person name="Thiergart T."/>
            <person name="Pickel B."/>
            <person name="Atanasova L."/>
            <person name="Karlsson M."/>
            <person name="Huettel B."/>
            <person name="Barry K.W."/>
            <person name="Haridas S."/>
            <person name="Chen C."/>
            <person name="Bauer D."/>
            <person name="Andreopoulos W."/>
            <person name="Pangilinan J."/>
            <person name="LaButti K."/>
            <person name="Riley R."/>
            <person name="Lipzen A."/>
            <person name="Clum A."/>
            <person name="Drula E."/>
            <person name="Henrissat B."/>
            <person name="Kohler A."/>
            <person name="Grigoriev I.V."/>
            <person name="Martin F.M."/>
            <person name="Hacquard S."/>
        </authorList>
    </citation>
    <scope>NUCLEOTIDE SEQUENCE</scope>
    <source>
        <strain evidence="1">MPI-CAGE-AT-0021</strain>
    </source>
</reference>
<dbReference type="InterPro" id="IPR011990">
    <property type="entry name" value="TPR-like_helical_dom_sf"/>
</dbReference>
<dbReference type="Proteomes" id="UP000717696">
    <property type="component" value="Unassembled WGS sequence"/>
</dbReference>